<dbReference type="FunFam" id="1.10.240.10:FF:000001">
    <property type="entry name" value="Tyrosine--tRNA ligase"/>
    <property type="match status" value="1"/>
</dbReference>
<dbReference type="InterPro" id="IPR014729">
    <property type="entry name" value="Rossmann-like_a/b/a_fold"/>
</dbReference>
<dbReference type="HAMAP" id="MF_02006">
    <property type="entry name" value="Tyr_tRNA_synth_type1"/>
    <property type="match status" value="1"/>
</dbReference>
<comment type="subunit">
    <text evidence="8">Homodimer.</text>
</comment>
<feature type="binding site" evidence="8">
    <location>
        <position position="175"/>
    </location>
    <ligand>
        <name>L-tyrosine</name>
        <dbReference type="ChEBI" id="CHEBI:58315"/>
    </ligand>
</feature>
<dbReference type="Gene3D" id="1.10.240.10">
    <property type="entry name" value="Tyrosyl-Transfer RNA Synthetase"/>
    <property type="match status" value="1"/>
</dbReference>
<comment type="catalytic activity">
    <reaction evidence="7 8">
        <text>tRNA(Tyr) + L-tyrosine + ATP = L-tyrosyl-tRNA(Tyr) + AMP + diphosphate + H(+)</text>
        <dbReference type="Rhea" id="RHEA:10220"/>
        <dbReference type="Rhea" id="RHEA-COMP:9706"/>
        <dbReference type="Rhea" id="RHEA-COMP:9707"/>
        <dbReference type="ChEBI" id="CHEBI:15378"/>
        <dbReference type="ChEBI" id="CHEBI:30616"/>
        <dbReference type="ChEBI" id="CHEBI:33019"/>
        <dbReference type="ChEBI" id="CHEBI:58315"/>
        <dbReference type="ChEBI" id="CHEBI:78442"/>
        <dbReference type="ChEBI" id="CHEBI:78536"/>
        <dbReference type="ChEBI" id="CHEBI:456215"/>
        <dbReference type="EC" id="6.1.1.1"/>
    </reaction>
</comment>
<feature type="binding site" evidence="8">
    <location>
        <position position="34"/>
    </location>
    <ligand>
        <name>L-tyrosine</name>
        <dbReference type="ChEBI" id="CHEBI:58315"/>
    </ligand>
</feature>
<accession>A0A934NHQ7</accession>
<dbReference type="Pfam" id="PF00579">
    <property type="entry name" value="tRNA-synt_1b"/>
    <property type="match status" value="1"/>
</dbReference>
<dbReference type="PROSITE" id="PS50889">
    <property type="entry name" value="S4"/>
    <property type="match status" value="1"/>
</dbReference>
<dbReference type="Gene3D" id="3.10.290.10">
    <property type="entry name" value="RNA-binding S4 domain"/>
    <property type="match status" value="1"/>
</dbReference>
<dbReference type="InterPro" id="IPR036986">
    <property type="entry name" value="S4_RNA-bd_sf"/>
</dbReference>
<dbReference type="PRINTS" id="PR01040">
    <property type="entry name" value="TRNASYNTHTYR"/>
</dbReference>
<dbReference type="AlphaFoldDB" id="A0A934NHQ7"/>
<comment type="similarity">
    <text evidence="8">Belongs to the class-I aminoacyl-tRNA synthetase family. TyrS type 1 subfamily.</text>
</comment>
<dbReference type="Proteomes" id="UP000662373">
    <property type="component" value="Unassembled WGS sequence"/>
</dbReference>
<keyword evidence="2 8" id="KW-0547">Nucleotide-binding</keyword>
<dbReference type="GO" id="GO:0005829">
    <property type="term" value="C:cytosol"/>
    <property type="evidence" value="ECO:0007669"/>
    <property type="project" value="TreeGrafter"/>
</dbReference>
<feature type="domain" description="Tyrosine--tRNA ligase SYY-like C-terminal" evidence="10">
    <location>
        <begin position="349"/>
        <end position="431"/>
    </location>
</feature>
<keyword evidence="5 8" id="KW-0648">Protein biosynthesis</keyword>
<dbReference type="SUPFAM" id="SSF55174">
    <property type="entry name" value="Alpha-L RNA-binding motif"/>
    <property type="match status" value="1"/>
</dbReference>
<evidence type="ECO:0000313" key="11">
    <source>
        <dbReference type="EMBL" id="MBJ7880093.1"/>
    </source>
</evidence>
<dbReference type="EMBL" id="JAEHJZ010000008">
    <property type="protein sequence ID" value="MBJ7880093.1"/>
    <property type="molecule type" value="Genomic_DNA"/>
</dbReference>
<feature type="binding site" evidence="8">
    <location>
        <position position="241"/>
    </location>
    <ligand>
        <name>ATP</name>
        <dbReference type="ChEBI" id="CHEBI:30616"/>
    </ligand>
</feature>
<dbReference type="InterPro" id="IPR002305">
    <property type="entry name" value="aa-tRNA-synth_Ic"/>
</dbReference>
<dbReference type="InterPro" id="IPR024107">
    <property type="entry name" value="Tyr-tRNA-ligase_bac_1"/>
</dbReference>
<dbReference type="GO" id="GO:0004831">
    <property type="term" value="F:tyrosine-tRNA ligase activity"/>
    <property type="evidence" value="ECO:0007669"/>
    <property type="project" value="UniProtKB-UniRule"/>
</dbReference>
<dbReference type="InterPro" id="IPR054608">
    <property type="entry name" value="SYY-like_C"/>
</dbReference>
<proteinExistence type="inferred from homology"/>
<evidence type="ECO:0000256" key="8">
    <source>
        <dbReference type="HAMAP-Rule" id="MF_02006"/>
    </source>
</evidence>
<keyword evidence="12" id="KW-1185">Reference proteome</keyword>
<dbReference type="CDD" id="cd00165">
    <property type="entry name" value="S4"/>
    <property type="match status" value="1"/>
</dbReference>
<dbReference type="CDD" id="cd00805">
    <property type="entry name" value="TyrRS_core"/>
    <property type="match status" value="1"/>
</dbReference>
<sequence length="436" mass="49030">MTNAFVEDLRWRGMVHDIMPGTEEQLNKEMTSAYIGFDPTSDSLHIGSLVPIILLVHLEKAGHKPYALVGGATGMIGDPSGKSDERNLLDEEALAKNVAGIKSVLSRFLDFNSKEKNAPVLVNNYDWMKNFSFIDFARDVGKRITVNYMMSKDSVKKRFSGEEGSVGMSFTEFTYQLIQGYDFYYLHKHHNVVLQMGGSDQWGNVTTGTELVRRMNVGEEAKAYAMTCPLITKADGSKFGKSEGGNIWLDTDKTSVYKFYQFWLNTSDEDAERYIKIFTFLDKEAIISLIAEHKEAPHLRLLQKRLADEVTTFVHSKEDFENAERASNILFSASFKQDIKTLNEAMFLEVFEGVPLAEISKAEFDEGVDMIAALAAKTNFLNSNGEARRALKENSISVNKEKVGEDYILSADDLINGKYIILNKGKKNTYIIKVNA</sequence>
<dbReference type="EC" id="6.1.1.1" evidence="8"/>
<dbReference type="GO" id="GO:0003723">
    <property type="term" value="F:RNA binding"/>
    <property type="evidence" value="ECO:0007669"/>
    <property type="project" value="UniProtKB-KW"/>
</dbReference>
<dbReference type="SUPFAM" id="SSF52374">
    <property type="entry name" value="Nucleotidylyl transferase"/>
    <property type="match status" value="1"/>
</dbReference>
<evidence type="ECO:0000256" key="9">
    <source>
        <dbReference type="PROSITE-ProRule" id="PRU00182"/>
    </source>
</evidence>
<dbReference type="InterPro" id="IPR024088">
    <property type="entry name" value="Tyr-tRNA-ligase_bac-type"/>
</dbReference>
<dbReference type="GO" id="GO:0006437">
    <property type="term" value="P:tyrosyl-tRNA aminoacylation"/>
    <property type="evidence" value="ECO:0007669"/>
    <property type="project" value="UniProtKB-UniRule"/>
</dbReference>
<evidence type="ECO:0000256" key="2">
    <source>
        <dbReference type="ARBA" id="ARBA00022741"/>
    </source>
</evidence>
<evidence type="ECO:0000256" key="5">
    <source>
        <dbReference type="ARBA" id="ARBA00022917"/>
    </source>
</evidence>
<gene>
    <name evidence="8" type="primary">tyrS</name>
    <name evidence="11" type="ORF">JEM65_05415</name>
</gene>
<feature type="short sequence motif" description="'HIGH' region" evidence="8">
    <location>
        <begin position="39"/>
        <end position="48"/>
    </location>
</feature>
<evidence type="ECO:0000256" key="1">
    <source>
        <dbReference type="ARBA" id="ARBA00022598"/>
    </source>
</evidence>
<evidence type="ECO:0000256" key="3">
    <source>
        <dbReference type="ARBA" id="ARBA00022840"/>
    </source>
</evidence>
<evidence type="ECO:0000256" key="7">
    <source>
        <dbReference type="ARBA" id="ARBA00048248"/>
    </source>
</evidence>
<evidence type="ECO:0000256" key="6">
    <source>
        <dbReference type="ARBA" id="ARBA00023146"/>
    </source>
</evidence>
<dbReference type="InterPro" id="IPR002307">
    <property type="entry name" value="Tyr-tRNA-ligase"/>
</dbReference>
<organism evidence="11 12">
    <name type="scientific">Gelidibacter salicanalis</name>
    <dbReference type="NCBI Taxonomy" id="291193"/>
    <lineage>
        <taxon>Bacteria</taxon>
        <taxon>Pseudomonadati</taxon>
        <taxon>Bacteroidota</taxon>
        <taxon>Flavobacteriia</taxon>
        <taxon>Flavobacteriales</taxon>
        <taxon>Flavobacteriaceae</taxon>
        <taxon>Gelidibacter</taxon>
    </lineage>
</organism>
<comment type="function">
    <text evidence="8">Catalyzes the attachment of tyrosine to tRNA(Tyr) in a two-step reaction: tyrosine is first activated by ATP to form Tyr-AMP and then transferred to the acceptor end of tRNA(Tyr).</text>
</comment>
<protein>
    <recommendedName>
        <fullName evidence="8">Tyrosine--tRNA ligase</fullName>
        <ecNumber evidence="8">6.1.1.1</ecNumber>
    </recommendedName>
    <alternativeName>
        <fullName evidence="8">Tyrosyl-tRNA synthetase</fullName>
        <shortName evidence="8">TyrRS</shortName>
    </alternativeName>
</protein>
<keyword evidence="3 8" id="KW-0067">ATP-binding</keyword>
<dbReference type="Pfam" id="PF22421">
    <property type="entry name" value="SYY_C-terminal"/>
    <property type="match status" value="1"/>
</dbReference>
<dbReference type="Gene3D" id="3.40.50.620">
    <property type="entry name" value="HUPs"/>
    <property type="match status" value="1"/>
</dbReference>
<keyword evidence="4 9" id="KW-0694">RNA-binding</keyword>
<evidence type="ECO:0000256" key="4">
    <source>
        <dbReference type="ARBA" id="ARBA00022884"/>
    </source>
</evidence>
<dbReference type="PANTHER" id="PTHR11766:SF0">
    <property type="entry name" value="TYROSINE--TRNA LIGASE, MITOCHONDRIAL"/>
    <property type="match status" value="1"/>
</dbReference>
<dbReference type="GO" id="GO:0005524">
    <property type="term" value="F:ATP binding"/>
    <property type="evidence" value="ECO:0007669"/>
    <property type="project" value="UniProtKB-UniRule"/>
</dbReference>
<dbReference type="PANTHER" id="PTHR11766">
    <property type="entry name" value="TYROSYL-TRNA SYNTHETASE"/>
    <property type="match status" value="1"/>
</dbReference>
<comment type="caution">
    <text evidence="11">The sequence shown here is derived from an EMBL/GenBank/DDBJ whole genome shotgun (WGS) entry which is preliminary data.</text>
</comment>
<name>A0A934NHQ7_9FLAO</name>
<dbReference type="RefSeq" id="WP_199597914.1">
    <property type="nucleotide sequence ID" value="NZ_JAEHJZ010000008.1"/>
</dbReference>
<evidence type="ECO:0000259" key="10">
    <source>
        <dbReference type="Pfam" id="PF22421"/>
    </source>
</evidence>
<comment type="subcellular location">
    <subcellularLocation>
        <location evidence="8">Cytoplasm</location>
    </subcellularLocation>
</comment>
<dbReference type="NCBIfam" id="TIGR00234">
    <property type="entry name" value="tyrS"/>
    <property type="match status" value="1"/>
</dbReference>
<feature type="short sequence motif" description="'KMSKS' region" evidence="8">
    <location>
        <begin position="238"/>
        <end position="242"/>
    </location>
</feature>
<keyword evidence="6 8" id="KW-0030">Aminoacyl-tRNA synthetase</keyword>
<keyword evidence="1 8" id="KW-0436">Ligase</keyword>
<keyword evidence="8" id="KW-0963">Cytoplasm</keyword>
<feature type="binding site" evidence="8">
    <location>
        <position position="179"/>
    </location>
    <ligand>
        <name>L-tyrosine</name>
        <dbReference type="ChEBI" id="CHEBI:58315"/>
    </ligand>
</feature>
<reference evidence="11 12" key="1">
    <citation type="submission" date="2020-09" db="EMBL/GenBank/DDBJ databases">
        <title>Draft genome of Gelidibacter salicanalis PAMC21136.</title>
        <authorList>
            <person name="Park H."/>
        </authorList>
    </citation>
    <scope>NUCLEOTIDE SEQUENCE [LARGE SCALE GENOMIC DNA]</scope>
    <source>
        <strain evidence="11 12">PAMC21136</strain>
    </source>
</reference>
<evidence type="ECO:0000313" key="12">
    <source>
        <dbReference type="Proteomes" id="UP000662373"/>
    </source>
</evidence>